<keyword evidence="1" id="KW-0175">Coiled coil</keyword>
<evidence type="ECO:0000313" key="2">
    <source>
        <dbReference type="EMBL" id="MCZ4245463.1"/>
    </source>
</evidence>
<gene>
    <name evidence="2" type="ORF">O0955_15750</name>
</gene>
<evidence type="ECO:0000256" key="1">
    <source>
        <dbReference type="SAM" id="Coils"/>
    </source>
</evidence>
<dbReference type="EMBL" id="JAPWGM010000006">
    <property type="protein sequence ID" value="MCZ4245463.1"/>
    <property type="molecule type" value="Genomic_DNA"/>
</dbReference>
<feature type="coiled-coil region" evidence="1">
    <location>
        <begin position="206"/>
        <end position="275"/>
    </location>
</feature>
<proteinExistence type="predicted"/>
<sequence length="654" mass="73322">MAIEIKILGWSAKGLRCPDHDLSFTKGENSVHKISLLQMPNGTGKTTTLKLLRAALAGPEIWSNGHDIALQFRKNKNTASGSFELRLLYNGSKRLTIELNFNFNDHGKVTYYTTGLAGKDEGFNIPSILRPILTPDFVNLLMFDGELAANLLDAESTNAQNSIEAIYQLHFFDRVKARIDEHWTEEANKSGTTGGKRELTTRMNKVQALKARMDQVKAESEGYQLKLTETTNKIDELEKDFRKEIEKDSELTQQLSQANDNLKVAEQQVAEKSLTVITFIKNPVELNPSFAANIVELKGNLDRVKLPGVAAREFFDEIADEDDCICGRPIDHVIKEMIRSRADQYLGSEEVAVLNAMKSDIKDRISSKDAQSITLPELIQELESAQQTQLFAKQNLDTIRELASERDPKTKEISDRIKQLHVEVGRLQTTLYKYEDRTNDSDTSWNLDILTRRHDQAEKDLAAVTKTKGLKERKDILFRILDNAFEQSKASINEEVCMVANKRIEELMPSNNIRIAAIDRSLKLADKDGGSMGETLAVGYAFLSSLFGNHSYSLPSVVDSPSGPIDLNIRPQIAKLIPNLADQFIAFVISSERGGFVRPMAEAAPGQINFITLFRKDGGDLEAGARTIKGFQESEDGIWLTDQAYFENFHTDKQ</sequence>
<reference evidence="2" key="1">
    <citation type="submission" date="2022-12" db="EMBL/GenBank/DDBJ databases">
        <title>Genome sequence of HCMS5-2.</title>
        <authorList>
            <person name="Woo H."/>
        </authorList>
    </citation>
    <scope>NUCLEOTIDE SEQUENCE</scope>
    <source>
        <strain evidence="2">HCMS5-2</strain>
    </source>
</reference>
<dbReference type="RefSeq" id="WP_269428518.1">
    <property type="nucleotide sequence ID" value="NZ_JAPWGM010000006.1"/>
</dbReference>
<accession>A0ABT4LE54</accession>
<organism evidence="2 3">
    <name type="scientific">Pedobacter punctiformis</name>
    <dbReference type="NCBI Taxonomy" id="3004097"/>
    <lineage>
        <taxon>Bacteria</taxon>
        <taxon>Pseudomonadati</taxon>
        <taxon>Bacteroidota</taxon>
        <taxon>Sphingobacteriia</taxon>
        <taxon>Sphingobacteriales</taxon>
        <taxon>Sphingobacteriaceae</taxon>
        <taxon>Pedobacter</taxon>
    </lineage>
</organism>
<dbReference type="Gene3D" id="3.40.50.300">
    <property type="entry name" value="P-loop containing nucleotide triphosphate hydrolases"/>
    <property type="match status" value="1"/>
</dbReference>
<dbReference type="Proteomes" id="UP001144347">
    <property type="component" value="Unassembled WGS sequence"/>
</dbReference>
<dbReference type="SUPFAM" id="SSF52540">
    <property type="entry name" value="P-loop containing nucleoside triphosphate hydrolases"/>
    <property type="match status" value="1"/>
</dbReference>
<protein>
    <submittedName>
        <fullName evidence="2">AAA family ATPase</fullName>
    </submittedName>
</protein>
<comment type="caution">
    <text evidence="2">The sequence shown here is derived from an EMBL/GenBank/DDBJ whole genome shotgun (WGS) entry which is preliminary data.</text>
</comment>
<dbReference type="InterPro" id="IPR027417">
    <property type="entry name" value="P-loop_NTPase"/>
</dbReference>
<evidence type="ECO:0000313" key="3">
    <source>
        <dbReference type="Proteomes" id="UP001144347"/>
    </source>
</evidence>
<name>A0ABT4LE54_9SPHI</name>
<keyword evidence="3" id="KW-1185">Reference proteome</keyword>